<dbReference type="PANTHER" id="PTHR33376:SF3">
    <property type="entry name" value="C4-DICARBOXYLATE-BINDING PROTEIN"/>
    <property type="match status" value="1"/>
</dbReference>
<evidence type="ECO:0000313" key="4">
    <source>
        <dbReference type="EMBL" id="MEQ2426889.1"/>
    </source>
</evidence>
<dbReference type="InterPro" id="IPR004682">
    <property type="entry name" value="TRAP_DctP"/>
</dbReference>
<dbReference type="NCBIfam" id="NF037995">
    <property type="entry name" value="TRAP_S1"/>
    <property type="match status" value="1"/>
</dbReference>
<dbReference type="InterPro" id="IPR038404">
    <property type="entry name" value="TRAP_DctP_sf"/>
</dbReference>
<keyword evidence="5" id="KW-1185">Reference proteome</keyword>
<dbReference type="RefSeq" id="WP_040380099.1">
    <property type="nucleotide sequence ID" value="NZ_JBBMFM010000078.1"/>
</dbReference>
<feature type="compositionally biased region" description="Polar residues" evidence="2">
    <location>
        <begin position="25"/>
        <end position="42"/>
    </location>
</feature>
<dbReference type="Pfam" id="PF03480">
    <property type="entry name" value="DctP"/>
    <property type="match status" value="1"/>
</dbReference>
<feature type="chain" id="PRO_5045531892" evidence="3">
    <location>
        <begin position="19"/>
        <end position="354"/>
    </location>
</feature>
<organism evidence="4 5">
    <name type="scientific">Enterocloster hominis</name>
    <name type="common">ex Hitch et al. 2024</name>
    <dbReference type="NCBI Taxonomy" id="1917870"/>
    <lineage>
        <taxon>Bacteria</taxon>
        <taxon>Bacillati</taxon>
        <taxon>Bacillota</taxon>
        <taxon>Clostridia</taxon>
        <taxon>Lachnospirales</taxon>
        <taxon>Lachnospiraceae</taxon>
        <taxon>Enterocloster</taxon>
    </lineage>
</organism>
<evidence type="ECO:0000313" key="5">
    <source>
        <dbReference type="Proteomes" id="UP001454086"/>
    </source>
</evidence>
<dbReference type="NCBIfam" id="TIGR00787">
    <property type="entry name" value="dctP"/>
    <property type="match status" value="1"/>
</dbReference>
<reference evidence="4 5" key="1">
    <citation type="submission" date="2024-03" db="EMBL/GenBank/DDBJ databases">
        <title>Human intestinal bacterial collection.</title>
        <authorList>
            <person name="Pauvert C."/>
            <person name="Hitch T.C.A."/>
            <person name="Clavel T."/>
        </authorList>
    </citation>
    <scope>NUCLEOTIDE SEQUENCE [LARGE SCALE GENOMIC DNA]</scope>
    <source>
        <strain evidence="4 5">CLA-SR-H021</strain>
    </source>
</reference>
<evidence type="ECO:0000256" key="1">
    <source>
        <dbReference type="ARBA" id="ARBA00022729"/>
    </source>
</evidence>
<dbReference type="PIRSF" id="PIRSF006470">
    <property type="entry name" value="DctB"/>
    <property type="match status" value="1"/>
</dbReference>
<dbReference type="InterPro" id="IPR018389">
    <property type="entry name" value="DctP_fam"/>
</dbReference>
<dbReference type="Proteomes" id="UP001454086">
    <property type="component" value="Unassembled WGS sequence"/>
</dbReference>
<comment type="caution">
    <text evidence="4">The sequence shown here is derived from an EMBL/GenBank/DDBJ whole genome shotgun (WGS) entry which is preliminary data.</text>
</comment>
<dbReference type="CDD" id="cd13669">
    <property type="entry name" value="PBP2_TRAP_TM0322_like"/>
    <property type="match status" value="1"/>
</dbReference>
<protein>
    <submittedName>
        <fullName evidence="4">C4-dicarboxylate TRAP transporter substrate-binding protein</fullName>
    </submittedName>
</protein>
<evidence type="ECO:0000256" key="3">
    <source>
        <dbReference type="SAM" id="SignalP"/>
    </source>
</evidence>
<dbReference type="PANTHER" id="PTHR33376">
    <property type="match status" value="1"/>
</dbReference>
<dbReference type="Gene3D" id="3.40.190.170">
    <property type="entry name" value="Bacterial extracellular solute-binding protein, family 7"/>
    <property type="match status" value="1"/>
</dbReference>
<dbReference type="SUPFAM" id="SSF53850">
    <property type="entry name" value="Periplasmic binding protein-like II"/>
    <property type="match status" value="1"/>
</dbReference>
<sequence length="354" mass="38377">MRKINMLAAVAMSVFMMAGCANTSGTVQPQTEPAQTSGTETGEGTDAAVSEDKKVVLKLNHVQSNTDPVQEAFLELADMVKERSGGSIEIQVYANSELGSNKDNLEQVANGASIIAVGDTGFLADYVPDIGIMNGPFLYGSYEDLLKLTDSQWYGQMEDACSEQGIKLLAMNWYFGERHIISKKPINTPADMKGLKVRVPSNTMWTATMESLGAAPTTIQWSEVYSALDQGVVDAAEAPLATIYTSKLQEAAKNIAMTGHFTGIIGLEMSQGVWDSMSAGQQAVMEECIKEVGESYSNSVIASEKDWRAKLEAEGVVFTDVDREPFKEACAGVYSKFPEWSDGLYETIEASMKQ</sequence>
<evidence type="ECO:0000256" key="2">
    <source>
        <dbReference type="SAM" id="MobiDB-lite"/>
    </source>
</evidence>
<name>A0ABV1D930_9FIRM</name>
<accession>A0ABV1D930</accession>
<dbReference type="PROSITE" id="PS51257">
    <property type="entry name" value="PROKAR_LIPOPROTEIN"/>
    <property type="match status" value="1"/>
</dbReference>
<proteinExistence type="predicted"/>
<feature type="signal peptide" evidence="3">
    <location>
        <begin position="1"/>
        <end position="18"/>
    </location>
</feature>
<feature type="region of interest" description="Disordered" evidence="2">
    <location>
        <begin position="25"/>
        <end position="47"/>
    </location>
</feature>
<gene>
    <name evidence="4" type="ORF">WMQ36_18105</name>
</gene>
<keyword evidence="1 3" id="KW-0732">Signal</keyword>
<dbReference type="EMBL" id="JBBMFM010000078">
    <property type="protein sequence ID" value="MEQ2426889.1"/>
    <property type="molecule type" value="Genomic_DNA"/>
</dbReference>